<comment type="caution">
    <text evidence="2">The sequence shown here is derived from an EMBL/GenBank/DDBJ whole genome shotgun (WGS) entry which is preliminary data.</text>
</comment>
<reference evidence="2 3" key="1">
    <citation type="journal article" date="2015" name="Genome Biol.">
        <title>Comparative genomics of Steinernema reveals deeply conserved gene regulatory networks.</title>
        <authorList>
            <person name="Dillman A.R."/>
            <person name="Macchietto M."/>
            <person name="Porter C.F."/>
            <person name="Rogers A."/>
            <person name="Williams B."/>
            <person name="Antoshechkin I."/>
            <person name="Lee M.M."/>
            <person name="Goodwin Z."/>
            <person name="Lu X."/>
            <person name="Lewis E.E."/>
            <person name="Goodrich-Blair H."/>
            <person name="Stock S.P."/>
            <person name="Adams B.J."/>
            <person name="Sternberg P.W."/>
            <person name="Mortazavi A."/>
        </authorList>
    </citation>
    <scope>NUCLEOTIDE SEQUENCE [LARGE SCALE GENOMIC DNA]</scope>
    <source>
        <strain evidence="2 3">ALL</strain>
    </source>
</reference>
<evidence type="ECO:0000313" key="3">
    <source>
        <dbReference type="Proteomes" id="UP000298663"/>
    </source>
</evidence>
<proteinExistence type="predicted"/>
<evidence type="ECO:0000313" key="2">
    <source>
        <dbReference type="EMBL" id="TMS34290.1"/>
    </source>
</evidence>
<organism evidence="2 3">
    <name type="scientific">Steinernema carpocapsae</name>
    <name type="common">Entomopathogenic nematode</name>
    <dbReference type="NCBI Taxonomy" id="34508"/>
    <lineage>
        <taxon>Eukaryota</taxon>
        <taxon>Metazoa</taxon>
        <taxon>Ecdysozoa</taxon>
        <taxon>Nematoda</taxon>
        <taxon>Chromadorea</taxon>
        <taxon>Rhabditida</taxon>
        <taxon>Tylenchina</taxon>
        <taxon>Panagrolaimomorpha</taxon>
        <taxon>Strongyloidoidea</taxon>
        <taxon>Steinernematidae</taxon>
        <taxon>Steinernema</taxon>
    </lineage>
</organism>
<accession>A0A4U8UMI0</accession>
<feature type="transmembrane region" description="Helical" evidence="1">
    <location>
        <begin position="30"/>
        <end position="48"/>
    </location>
</feature>
<keyword evidence="3" id="KW-1185">Reference proteome</keyword>
<gene>
    <name evidence="2" type="ORF">L596_001916</name>
</gene>
<protein>
    <submittedName>
        <fullName evidence="2">Uncharacterized protein</fullName>
    </submittedName>
</protein>
<sequence>MAVTPSTKNVNRHLLTFADPHGTDQLVARFYFLVVLAVGDLWLIYLYVFNVKIGIRQYAPDKCKTQNTKDAMRFRLVSSFPINFKSTFSQQHLMHSGSTDIETCLRF</sequence>
<dbReference type="Proteomes" id="UP000298663">
    <property type="component" value="Unassembled WGS sequence"/>
</dbReference>
<keyword evidence="1" id="KW-0472">Membrane</keyword>
<dbReference type="AlphaFoldDB" id="A0A4U8UMI0"/>
<dbReference type="EMBL" id="AZBU02000001">
    <property type="protein sequence ID" value="TMS34290.1"/>
    <property type="molecule type" value="Genomic_DNA"/>
</dbReference>
<keyword evidence="1" id="KW-0812">Transmembrane</keyword>
<evidence type="ECO:0000256" key="1">
    <source>
        <dbReference type="SAM" id="Phobius"/>
    </source>
</evidence>
<reference evidence="2 3" key="2">
    <citation type="journal article" date="2019" name="G3 (Bethesda)">
        <title>Hybrid Assembly of the Genome of the Entomopathogenic Nematode Steinernema carpocapsae Identifies the X-Chromosome.</title>
        <authorList>
            <person name="Serra L."/>
            <person name="Macchietto M."/>
            <person name="Macias-Munoz A."/>
            <person name="McGill C.J."/>
            <person name="Rodriguez I.M."/>
            <person name="Rodriguez B."/>
            <person name="Murad R."/>
            <person name="Mortazavi A."/>
        </authorList>
    </citation>
    <scope>NUCLEOTIDE SEQUENCE [LARGE SCALE GENOMIC DNA]</scope>
    <source>
        <strain evidence="2 3">ALL</strain>
    </source>
</reference>
<name>A0A4U8UMI0_STECR</name>
<keyword evidence="1" id="KW-1133">Transmembrane helix</keyword>